<comment type="similarity">
    <text evidence="1">To bacterial alkanal monooxygenase alpha and beta chains.</text>
</comment>
<proteinExistence type="predicted"/>
<feature type="domain" description="Luciferase-like" evidence="2">
    <location>
        <begin position="21"/>
        <end position="309"/>
    </location>
</feature>
<keyword evidence="4" id="KW-1185">Reference proteome</keyword>
<dbReference type="GO" id="GO:0016705">
    <property type="term" value="F:oxidoreductase activity, acting on paired donors, with incorporation or reduction of molecular oxygen"/>
    <property type="evidence" value="ECO:0007669"/>
    <property type="project" value="InterPro"/>
</dbReference>
<name>A0A372ZP18_9ACTN</name>
<dbReference type="Proteomes" id="UP000263377">
    <property type="component" value="Unassembled WGS sequence"/>
</dbReference>
<protein>
    <submittedName>
        <fullName evidence="3">LLM class flavin-dependent oxidoreductase</fullName>
    </submittedName>
</protein>
<dbReference type="AlphaFoldDB" id="A0A372ZP18"/>
<evidence type="ECO:0000313" key="3">
    <source>
        <dbReference type="EMBL" id="RGD57613.1"/>
    </source>
</evidence>
<dbReference type="InterPro" id="IPR036661">
    <property type="entry name" value="Luciferase-like_sf"/>
</dbReference>
<dbReference type="GO" id="GO:0005829">
    <property type="term" value="C:cytosol"/>
    <property type="evidence" value="ECO:0007669"/>
    <property type="project" value="TreeGrafter"/>
</dbReference>
<dbReference type="EMBL" id="QVIG01000001">
    <property type="protein sequence ID" value="RGD57613.1"/>
    <property type="molecule type" value="Genomic_DNA"/>
</dbReference>
<evidence type="ECO:0000256" key="1">
    <source>
        <dbReference type="ARBA" id="ARBA00007789"/>
    </source>
</evidence>
<dbReference type="Pfam" id="PF00296">
    <property type="entry name" value="Bac_luciferase"/>
    <property type="match status" value="1"/>
</dbReference>
<evidence type="ECO:0000259" key="2">
    <source>
        <dbReference type="Pfam" id="PF00296"/>
    </source>
</evidence>
<organism evidence="3 4">
    <name type="scientific">Kitasatospora xanthocidica</name>
    <dbReference type="NCBI Taxonomy" id="83382"/>
    <lineage>
        <taxon>Bacteria</taxon>
        <taxon>Bacillati</taxon>
        <taxon>Actinomycetota</taxon>
        <taxon>Actinomycetes</taxon>
        <taxon>Kitasatosporales</taxon>
        <taxon>Streptomycetaceae</taxon>
        <taxon>Kitasatospora</taxon>
    </lineage>
</organism>
<evidence type="ECO:0000313" key="4">
    <source>
        <dbReference type="Proteomes" id="UP000263377"/>
    </source>
</evidence>
<dbReference type="PANTHER" id="PTHR30137">
    <property type="entry name" value="LUCIFERASE-LIKE MONOOXYGENASE"/>
    <property type="match status" value="1"/>
</dbReference>
<dbReference type="InterPro" id="IPR050766">
    <property type="entry name" value="Bact_Lucif_Oxidored"/>
</dbReference>
<dbReference type="NCBIfam" id="TIGR03558">
    <property type="entry name" value="oxido_grp_1"/>
    <property type="match status" value="1"/>
</dbReference>
<dbReference type="InterPro" id="IPR011251">
    <property type="entry name" value="Luciferase-like_dom"/>
</dbReference>
<dbReference type="Gene3D" id="3.20.20.30">
    <property type="entry name" value="Luciferase-like domain"/>
    <property type="match status" value="1"/>
</dbReference>
<comment type="caution">
    <text evidence="3">The sequence shown here is derived from an EMBL/GenBank/DDBJ whole genome shotgun (WGS) entry which is preliminary data.</text>
</comment>
<gene>
    <name evidence="3" type="ORF">DR950_07255</name>
</gene>
<dbReference type="SUPFAM" id="SSF51679">
    <property type="entry name" value="Bacterial luciferase-like"/>
    <property type="match status" value="1"/>
</dbReference>
<accession>A0A372ZP18</accession>
<dbReference type="RefSeq" id="WP_117486374.1">
    <property type="nucleotide sequence ID" value="NZ_QVIG01000001.1"/>
</dbReference>
<reference evidence="3 4" key="1">
    <citation type="submission" date="2018-08" db="EMBL/GenBank/DDBJ databases">
        <title>Diversity &amp; Physiological Properties of Lignin-Decomposing Actinobacteria from Soil.</title>
        <authorList>
            <person name="Roh S.G."/>
            <person name="Kim S.B."/>
        </authorList>
    </citation>
    <scope>NUCLEOTIDE SEQUENCE [LARGE SCALE GENOMIC DNA]</scope>
    <source>
        <strain evidence="3 4">MMS17-GH009</strain>
    </source>
</reference>
<dbReference type="PANTHER" id="PTHR30137:SF6">
    <property type="entry name" value="LUCIFERASE-LIKE MONOOXYGENASE"/>
    <property type="match status" value="1"/>
</dbReference>
<dbReference type="InterPro" id="IPR019949">
    <property type="entry name" value="CmoO-like"/>
</dbReference>
<sequence length="345" mass="36864">MTSSSPTVPLSVLDISSIDSAGSPAETLVGTRRLVAAADELGYTRFWVAEHHNSRGIAGSVPAVLLAALGERTSRIRIGAGGVILPNHPPYAVAESFRTLAALFPGRVDLGIGRSGADPLLSHALRRAPDEDFPAALEELLAFVDGGFPDGHVYQRLEALPEPPQPPRSWLLGASVRSAVDAGQRGLPYAFAHHFFNSRGTEEALRAYRQSFRPSARAERPHAIVTAYTVCGETTEHARRLTAPALFPVLRLNGASPIAPLPTVEEAAAYPWTEAELASADALLSTQAVGDAEEVRRALTDLLERTGADELMVTNNVTDVEEKIRSLERVRDLAPALPVPSGVSR</sequence>